<keyword evidence="3" id="KW-1185">Reference proteome</keyword>
<feature type="transmembrane region" description="Helical" evidence="1">
    <location>
        <begin position="313"/>
        <end position="332"/>
    </location>
</feature>
<feature type="transmembrane region" description="Helical" evidence="1">
    <location>
        <begin position="228"/>
        <end position="248"/>
    </location>
</feature>
<evidence type="ECO:0000313" key="3">
    <source>
        <dbReference type="Proteomes" id="UP000050969"/>
    </source>
</evidence>
<gene>
    <name evidence="2" type="ORF">IV56_GL000894</name>
</gene>
<feature type="transmembrane region" description="Helical" evidence="1">
    <location>
        <begin position="344"/>
        <end position="366"/>
    </location>
</feature>
<name>A0A0R2MYG3_9LACO</name>
<feature type="transmembrane region" description="Helical" evidence="1">
    <location>
        <begin position="284"/>
        <end position="301"/>
    </location>
</feature>
<proteinExistence type="predicted"/>
<feature type="transmembrane region" description="Helical" evidence="1">
    <location>
        <begin position="106"/>
        <end position="126"/>
    </location>
</feature>
<sequence>MNTDTQPRRVGRASWSTGGLAIGIVGITLIYFYLAVHFGHGSWRTDTWFHLMRIGDLNIATRQHHLPDIVNITSFLGLGQAFNAMYPPYFLYPLVALTRGLNGLLQWYAIQSLIVFIGLWLAVFGFRRAGGRVWSSLLFGTVTVLSQGFVAYTDSGSLGMMIGSAMLPGALMATYNVVKKGQYRDILALAVPVAITLNSHLATAVLMVIVVVIIAITQSVAARTWSIFWRFCLAGGLALLLSLPAWLMPIVMAPSHLSSVRLIPLKGASLLGIVQQTLTLNKVSLMSWLGLIALVYVPWRAIKYHQFQEGRVYYVLGVILFYLSTDLFPWSLMPTVLANVIQGVEWRLLAMAATLLVTAGFIQSLDTLASGTQREHRLLLMLTLIGFVVPMADITLTLGQRNRALPAWQPQDGYYHHADNVLTPASFQSPDFYRLRWYTDYLPETTPKASFGAQVSVSAHQAVADGKIFRVPRAVDPNSHAITFTLPQATSDWVDLPFWYYSSLHYQIPNVRQIKQSTRGSVMIKLDKPANQVTVQRVSSPWYRPAVWVMLLAWLGVLGLWGAQRFRLDRREKTE</sequence>
<evidence type="ECO:0008006" key="4">
    <source>
        <dbReference type="Google" id="ProtNLM"/>
    </source>
</evidence>
<accession>A0A0R2MYG3</accession>
<dbReference type="AlphaFoldDB" id="A0A0R2MYG3"/>
<comment type="caution">
    <text evidence="2">The sequence shown here is derived from an EMBL/GenBank/DDBJ whole genome shotgun (WGS) entry which is preliminary data.</text>
</comment>
<keyword evidence="1" id="KW-0812">Transmembrane</keyword>
<feature type="transmembrane region" description="Helical" evidence="1">
    <location>
        <begin position="378"/>
        <end position="398"/>
    </location>
</feature>
<reference evidence="2 3" key="1">
    <citation type="journal article" date="2015" name="Genome Announc.">
        <title>Expanding the biotechnology potential of lactobacilli through comparative genomics of 213 strains and associated genera.</title>
        <authorList>
            <person name="Sun Z."/>
            <person name="Harris H.M."/>
            <person name="McCann A."/>
            <person name="Guo C."/>
            <person name="Argimon S."/>
            <person name="Zhang W."/>
            <person name="Yang X."/>
            <person name="Jeffery I.B."/>
            <person name="Cooney J.C."/>
            <person name="Kagawa T.F."/>
            <person name="Liu W."/>
            <person name="Song Y."/>
            <person name="Salvetti E."/>
            <person name="Wrobel A."/>
            <person name="Rasinkangas P."/>
            <person name="Parkhill J."/>
            <person name="Rea M.C."/>
            <person name="O'Sullivan O."/>
            <person name="Ritari J."/>
            <person name="Douillard F.P."/>
            <person name="Paul Ross R."/>
            <person name="Yang R."/>
            <person name="Briner A.E."/>
            <person name="Felis G.E."/>
            <person name="de Vos W.M."/>
            <person name="Barrangou R."/>
            <person name="Klaenhammer T.R."/>
            <person name="Caufield P.W."/>
            <person name="Cui Y."/>
            <person name="Zhang H."/>
            <person name="O'Toole P.W."/>
        </authorList>
    </citation>
    <scope>NUCLEOTIDE SEQUENCE [LARGE SCALE GENOMIC DNA]</scope>
    <source>
        <strain evidence="2 3">DSM 24301</strain>
    </source>
</reference>
<evidence type="ECO:0000256" key="1">
    <source>
        <dbReference type="SAM" id="Phobius"/>
    </source>
</evidence>
<dbReference type="EMBL" id="JQCE01000004">
    <property type="protein sequence ID" value="KRO18615.1"/>
    <property type="molecule type" value="Genomic_DNA"/>
</dbReference>
<feature type="transmembrane region" description="Helical" evidence="1">
    <location>
        <begin position="190"/>
        <end position="216"/>
    </location>
</feature>
<dbReference type="RefSeq" id="WP_056991936.1">
    <property type="nucleotide sequence ID" value="NZ_JQCE01000004.1"/>
</dbReference>
<feature type="transmembrane region" description="Helical" evidence="1">
    <location>
        <begin position="15"/>
        <end position="34"/>
    </location>
</feature>
<organism evidence="2 3">
    <name type="scientific">Lacticaseibacillus saniviri JCM 17471 = DSM 24301</name>
    <dbReference type="NCBI Taxonomy" id="1293598"/>
    <lineage>
        <taxon>Bacteria</taxon>
        <taxon>Bacillati</taxon>
        <taxon>Bacillota</taxon>
        <taxon>Bacilli</taxon>
        <taxon>Lactobacillales</taxon>
        <taxon>Lactobacillaceae</taxon>
        <taxon>Lacticaseibacillus</taxon>
    </lineage>
</organism>
<keyword evidence="1" id="KW-1133">Transmembrane helix</keyword>
<dbReference type="STRING" id="1293598.IV56_GL000894"/>
<evidence type="ECO:0000313" key="2">
    <source>
        <dbReference type="EMBL" id="KRO18615.1"/>
    </source>
</evidence>
<dbReference type="PATRIC" id="fig|1293598.4.peg.942"/>
<dbReference type="Proteomes" id="UP000050969">
    <property type="component" value="Unassembled WGS sequence"/>
</dbReference>
<feature type="transmembrane region" description="Helical" evidence="1">
    <location>
        <begin position="546"/>
        <end position="563"/>
    </location>
</feature>
<feature type="transmembrane region" description="Helical" evidence="1">
    <location>
        <begin position="133"/>
        <end position="152"/>
    </location>
</feature>
<protein>
    <recommendedName>
        <fullName evidence="4">Membrane protein 6-pyruvoyl-tetrahydropterin synthase-related domain-containing protein</fullName>
    </recommendedName>
</protein>
<keyword evidence="1" id="KW-0472">Membrane</keyword>